<dbReference type="PANTHER" id="PTHR10422">
    <property type="entry name" value="CYTOCHROME C OXIDASE SUBUNIT 1"/>
    <property type="match status" value="1"/>
</dbReference>
<evidence type="ECO:0000313" key="9">
    <source>
        <dbReference type="EMBL" id="QDU80798.1"/>
    </source>
</evidence>
<comment type="subcellular location">
    <subcellularLocation>
        <location evidence="1">Membrane</location>
        <topology evidence="1">Multi-pass membrane protein</topology>
    </subcellularLocation>
</comment>
<dbReference type="EMBL" id="CP036281">
    <property type="protein sequence ID" value="QDU80798.1"/>
    <property type="molecule type" value="Genomic_DNA"/>
</dbReference>
<evidence type="ECO:0000256" key="6">
    <source>
        <dbReference type="RuleBase" id="RU000370"/>
    </source>
</evidence>
<dbReference type="GO" id="GO:0015990">
    <property type="term" value="P:electron transport coupled proton transport"/>
    <property type="evidence" value="ECO:0007669"/>
    <property type="project" value="TreeGrafter"/>
</dbReference>
<feature type="domain" description="Cytochrome oxidase subunit I profile" evidence="8">
    <location>
        <begin position="31"/>
        <end position="546"/>
    </location>
</feature>
<dbReference type="AlphaFoldDB" id="A0A518CNL4"/>
<organism evidence="9 10">
    <name type="scientific">Polystyrenella longa</name>
    <dbReference type="NCBI Taxonomy" id="2528007"/>
    <lineage>
        <taxon>Bacteria</taxon>
        <taxon>Pseudomonadati</taxon>
        <taxon>Planctomycetota</taxon>
        <taxon>Planctomycetia</taxon>
        <taxon>Planctomycetales</taxon>
        <taxon>Planctomycetaceae</taxon>
        <taxon>Polystyrenella</taxon>
    </lineage>
</organism>
<keyword evidence="3 6" id="KW-0812">Transmembrane</keyword>
<dbReference type="InterPro" id="IPR023615">
    <property type="entry name" value="Cyt_c_Oxase_su1_BS"/>
</dbReference>
<feature type="transmembrane region" description="Helical" evidence="7">
    <location>
        <begin position="302"/>
        <end position="324"/>
    </location>
</feature>
<feature type="transmembrane region" description="Helical" evidence="7">
    <location>
        <begin position="180"/>
        <end position="207"/>
    </location>
</feature>
<dbReference type="Gene3D" id="1.20.210.10">
    <property type="entry name" value="Cytochrome c oxidase-like, subunit I domain"/>
    <property type="match status" value="1"/>
</dbReference>
<evidence type="ECO:0000256" key="4">
    <source>
        <dbReference type="ARBA" id="ARBA00022989"/>
    </source>
</evidence>
<dbReference type="InterPro" id="IPR023616">
    <property type="entry name" value="Cyt_c_oxase-like_su1_dom"/>
</dbReference>
<feature type="transmembrane region" description="Helical" evidence="7">
    <location>
        <begin position="443"/>
        <end position="463"/>
    </location>
</feature>
<feature type="transmembrane region" description="Helical" evidence="7">
    <location>
        <begin position="266"/>
        <end position="290"/>
    </location>
</feature>
<dbReference type="PROSITE" id="PS50855">
    <property type="entry name" value="COX1"/>
    <property type="match status" value="1"/>
</dbReference>
<evidence type="ECO:0000256" key="5">
    <source>
        <dbReference type="ARBA" id="ARBA00023136"/>
    </source>
</evidence>
<dbReference type="KEGG" id="plon:Pla110_25330"/>
<evidence type="ECO:0000256" key="7">
    <source>
        <dbReference type="SAM" id="Phobius"/>
    </source>
</evidence>
<feature type="transmembrane region" description="Helical" evidence="7">
    <location>
        <begin position="371"/>
        <end position="391"/>
    </location>
</feature>
<gene>
    <name evidence="9" type="primary">caaA</name>
    <name evidence="9" type="ORF">Pla110_25330</name>
</gene>
<dbReference type="GO" id="GO:0009060">
    <property type="term" value="P:aerobic respiration"/>
    <property type="evidence" value="ECO:0007669"/>
    <property type="project" value="InterPro"/>
</dbReference>
<feature type="transmembrane region" description="Helical" evidence="7">
    <location>
        <begin position="483"/>
        <end position="507"/>
    </location>
</feature>
<dbReference type="SUPFAM" id="SSF81442">
    <property type="entry name" value="Cytochrome c oxidase subunit I-like"/>
    <property type="match status" value="1"/>
</dbReference>
<dbReference type="PANTHER" id="PTHR10422:SF18">
    <property type="entry name" value="CYTOCHROME C OXIDASE SUBUNIT 1"/>
    <property type="match status" value="1"/>
</dbReference>
<keyword evidence="6" id="KW-0249">Electron transport</keyword>
<keyword evidence="6" id="KW-0813">Transport</keyword>
<dbReference type="InterPro" id="IPR000883">
    <property type="entry name" value="Cyt_C_Oxase_1"/>
</dbReference>
<feature type="transmembrane region" description="Helical" evidence="7">
    <location>
        <begin position="102"/>
        <end position="126"/>
    </location>
</feature>
<feature type="transmembrane region" description="Helical" evidence="7">
    <location>
        <begin position="219"/>
        <end position="246"/>
    </location>
</feature>
<feature type="transmembrane region" description="Helical" evidence="7">
    <location>
        <begin position="336"/>
        <end position="359"/>
    </location>
</feature>
<dbReference type="GO" id="GO:0004129">
    <property type="term" value="F:cytochrome-c oxidase activity"/>
    <property type="evidence" value="ECO:0007669"/>
    <property type="project" value="InterPro"/>
</dbReference>
<sequence>MATAHESTTNETSAHSADENYLTASYGLKSWLLTLDHKRIGMMYLMGVMGAFFLGGVFALILRAELFLGTPKTVLFDLNIESLGISMTAADMYNQMFTLHGAVMTFLFIIPSVPAALGNFILPIMIGAKDVAFPRMNLCSFYLWIGGAVCFLLAIVLGGLDTGWTFYAPYSTSTSFGGVFAALCGAFILGFSSIFTGLNFIVTLHTMRPPGMNWFRMPLFLWALYATAIIQLLATPVLGITVMLLAVERVLGIGIFDPQYGGDPVLFQHFFWFYSHPAVYIMIVPAMGVISELISTFSRKHIFGYTFIAYSSLAIAVFGFLVWGHHMFTASSELGAAVFSLLTFSVSIPSAIKVFNWLATMYKGSIDLRTPMLYALSFLALFTIGGLTGLFLGTLATDVHLHDTYFVVAHFHYVMMGGTLVAFLGGIHYWWPKMTGKMYDEKWASIFAVGIFLFFNLTFFPQFIMGSRGMPRRYYNYVEEYQIYHQISTIGAFLLGMSLLGAAIVLLRSLKNGEKAPANPWGSATLEWKCTSPPPHNNFDNPPVVGDPYDMQSVVYDPEIKGFVDRKPDNPNPATS</sequence>
<keyword evidence="2 6" id="KW-0679">Respiratory chain</keyword>
<dbReference type="RefSeq" id="WP_144996036.1">
    <property type="nucleotide sequence ID" value="NZ_CP036281.1"/>
</dbReference>
<dbReference type="GO" id="GO:0022904">
    <property type="term" value="P:respiratory electron transport chain"/>
    <property type="evidence" value="ECO:0007669"/>
    <property type="project" value="TreeGrafter"/>
</dbReference>
<dbReference type="PROSITE" id="PS00077">
    <property type="entry name" value="COX1_CUB"/>
    <property type="match status" value="1"/>
</dbReference>
<keyword evidence="6" id="KW-0349">Heme</keyword>
<accession>A0A518CNL4</accession>
<evidence type="ECO:0000256" key="1">
    <source>
        <dbReference type="ARBA" id="ARBA00004141"/>
    </source>
</evidence>
<dbReference type="PRINTS" id="PR01165">
    <property type="entry name" value="CYCOXIDASEI"/>
</dbReference>
<keyword evidence="5 7" id="KW-0472">Membrane</keyword>
<dbReference type="GO" id="GO:0016020">
    <property type="term" value="C:membrane"/>
    <property type="evidence" value="ECO:0007669"/>
    <property type="project" value="UniProtKB-SubCell"/>
</dbReference>
<keyword evidence="9" id="KW-0560">Oxidoreductase</keyword>
<proteinExistence type="inferred from homology"/>
<dbReference type="Pfam" id="PF00115">
    <property type="entry name" value="COX1"/>
    <property type="match status" value="1"/>
</dbReference>
<dbReference type="InterPro" id="IPR036927">
    <property type="entry name" value="Cyt_c_oxase-like_su1_sf"/>
</dbReference>
<name>A0A518CNL4_9PLAN</name>
<comment type="similarity">
    <text evidence="6">Belongs to the heme-copper respiratory oxidase family.</text>
</comment>
<evidence type="ECO:0000313" key="10">
    <source>
        <dbReference type="Proteomes" id="UP000317178"/>
    </source>
</evidence>
<dbReference type="GO" id="GO:0020037">
    <property type="term" value="F:heme binding"/>
    <property type="evidence" value="ECO:0007669"/>
    <property type="project" value="InterPro"/>
</dbReference>
<feature type="transmembrane region" description="Helical" evidence="7">
    <location>
        <begin position="411"/>
        <end position="431"/>
    </location>
</feature>
<keyword evidence="4 7" id="KW-1133">Transmembrane helix</keyword>
<dbReference type="GO" id="GO:0016491">
    <property type="term" value="F:oxidoreductase activity"/>
    <property type="evidence" value="ECO:0007669"/>
    <property type="project" value="UniProtKB-KW"/>
</dbReference>
<feature type="transmembrane region" description="Helical" evidence="7">
    <location>
        <begin position="42"/>
        <end position="62"/>
    </location>
</feature>
<keyword evidence="6" id="KW-0479">Metal-binding</keyword>
<evidence type="ECO:0000259" key="8">
    <source>
        <dbReference type="PROSITE" id="PS50855"/>
    </source>
</evidence>
<keyword evidence="10" id="KW-1185">Reference proteome</keyword>
<evidence type="ECO:0000256" key="3">
    <source>
        <dbReference type="ARBA" id="ARBA00022692"/>
    </source>
</evidence>
<protein>
    <submittedName>
        <fullName evidence="9">Cytochrome c oxidase polypeptide I+III</fullName>
        <ecNumber evidence="9">1.9.3.1</ecNumber>
    </submittedName>
</protein>
<evidence type="ECO:0000256" key="2">
    <source>
        <dbReference type="ARBA" id="ARBA00022660"/>
    </source>
</evidence>
<keyword evidence="6" id="KW-0408">Iron</keyword>
<dbReference type="OrthoDB" id="9759913at2"/>
<reference evidence="9 10" key="1">
    <citation type="submission" date="2019-02" db="EMBL/GenBank/DDBJ databases">
        <title>Deep-cultivation of Planctomycetes and their phenomic and genomic characterization uncovers novel biology.</title>
        <authorList>
            <person name="Wiegand S."/>
            <person name="Jogler M."/>
            <person name="Boedeker C."/>
            <person name="Pinto D."/>
            <person name="Vollmers J."/>
            <person name="Rivas-Marin E."/>
            <person name="Kohn T."/>
            <person name="Peeters S.H."/>
            <person name="Heuer A."/>
            <person name="Rast P."/>
            <person name="Oberbeckmann S."/>
            <person name="Bunk B."/>
            <person name="Jeske O."/>
            <person name="Meyerdierks A."/>
            <person name="Storesund J.E."/>
            <person name="Kallscheuer N."/>
            <person name="Luecker S."/>
            <person name="Lage O.M."/>
            <person name="Pohl T."/>
            <person name="Merkel B.J."/>
            <person name="Hornburger P."/>
            <person name="Mueller R.-W."/>
            <person name="Bruemmer F."/>
            <person name="Labrenz M."/>
            <person name="Spormann A.M."/>
            <person name="Op den Camp H."/>
            <person name="Overmann J."/>
            <person name="Amann R."/>
            <person name="Jetten M.S.M."/>
            <person name="Mascher T."/>
            <person name="Medema M.H."/>
            <person name="Devos D.P."/>
            <person name="Kaster A.-K."/>
            <person name="Ovreas L."/>
            <person name="Rohde M."/>
            <person name="Galperin M.Y."/>
            <person name="Jogler C."/>
        </authorList>
    </citation>
    <scope>NUCLEOTIDE SEQUENCE [LARGE SCALE GENOMIC DNA]</scope>
    <source>
        <strain evidence="9 10">Pla110</strain>
    </source>
</reference>
<feature type="transmembrane region" description="Helical" evidence="7">
    <location>
        <begin position="138"/>
        <end position="160"/>
    </location>
</feature>
<dbReference type="Proteomes" id="UP000317178">
    <property type="component" value="Chromosome"/>
</dbReference>
<dbReference type="EC" id="1.9.3.1" evidence="9"/>